<dbReference type="GO" id="GO:0004672">
    <property type="term" value="F:protein kinase activity"/>
    <property type="evidence" value="ECO:0007669"/>
    <property type="project" value="InterPro"/>
</dbReference>
<name>A0A5J4X843_9EUKA</name>
<accession>A0A5J4X843</accession>
<keyword evidence="2" id="KW-0547">Nucleotide-binding</keyword>
<dbReference type="PROSITE" id="PS50011">
    <property type="entry name" value="PROTEIN_KINASE_DOM"/>
    <property type="match status" value="1"/>
</dbReference>
<dbReference type="Gene3D" id="1.10.510.10">
    <property type="entry name" value="Transferase(Phosphotransferase) domain 1"/>
    <property type="match status" value="1"/>
</dbReference>
<dbReference type="GO" id="GO:0005524">
    <property type="term" value="F:ATP binding"/>
    <property type="evidence" value="ECO:0007669"/>
    <property type="project" value="UniProtKB-UniRule"/>
</dbReference>
<feature type="binding site" evidence="2">
    <location>
        <position position="43"/>
    </location>
    <ligand>
        <name>ATP</name>
        <dbReference type="ChEBI" id="CHEBI:30616"/>
    </ligand>
</feature>
<proteinExistence type="inferred from homology"/>
<dbReference type="SMART" id="SM00220">
    <property type="entry name" value="S_TKc"/>
    <property type="match status" value="1"/>
</dbReference>
<dbReference type="InterPro" id="IPR017441">
    <property type="entry name" value="Protein_kinase_ATP_BS"/>
</dbReference>
<evidence type="ECO:0000313" key="5">
    <source>
        <dbReference type="EMBL" id="KAA6403408.1"/>
    </source>
</evidence>
<dbReference type="EMBL" id="SNRW01000104">
    <property type="protein sequence ID" value="KAA6403408.1"/>
    <property type="molecule type" value="Genomic_DNA"/>
</dbReference>
<evidence type="ECO:0000256" key="1">
    <source>
        <dbReference type="ARBA" id="ARBA00008874"/>
    </source>
</evidence>
<dbReference type="GO" id="GO:0043539">
    <property type="term" value="F:protein serine/threonine kinase activator activity"/>
    <property type="evidence" value="ECO:0007669"/>
    <property type="project" value="InterPro"/>
</dbReference>
<dbReference type="PANTHER" id="PTHR48014:SF21">
    <property type="entry name" value="SERINE_THREONINE-PROTEIN KINASE FRAY2"/>
    <property type="match status" value="1"/>
</dbReference>
<evidence type="ECO:0000259" key="4">
    <source>
        <dbReference type="PROSITE" id="PS50011"/>
    </source>
</evidence>
<dbReference type="SUPFAM" id="SSF56112">
    <property type="entry name" value="Protein kinase-like (PK-like)"/>
    <property type="match status" value="1"/>
</dbReference>
<feature type="compositionally biased region" description="Polar residues" evidence="3">
    <location>
        <begin position="279"/>
        <end position="291"/>
    </location>
</feature>
<dbReference type="InterPro" id="IPR000719">
    <property type="entry name" value="Prot_kinase_dom"/>
</dbReference>
<comment type="similarity">
    <text evidence="1">Belongs to the protein kinase superfamily. STE Ser/Thr protein kinase family. STE20 subfamily.</text>
</comment>
<feature type="region of interest" description="Disordered" evidence="3">
    <location>
        <begin position="394"/>
        <end position="440"/>
    </location>
</feature>
<keyword evidence="5" id="KW-0808">Transferase</keyword>
<feature type="compositionally biased region" description="Low complexity" evidence="3">
    <location>
        <begin position="398"/>
        <end position="407"/>
    </location>
</feature>
<evidence type="ECO:0000256" key="2">
    <source>
        <dbReference type="PROSITE-ProRule" id="PRU10141"/>
    </source>
</evidence>
<gene>
    <name evidence="5" type="ORF">EZS28_001070</name>
</gene>
<evidence type="ECO:0000256" key="3">
    <source>
        <dbReference type="SAM" id="MobiDB-lite"/>
    </source>
</evidence>
<keyword evidence="2" id="KW-0067">ATP-binding</keyword>
<organism evidence="5 6">
    <name type="scientific">Streblomastix strix</name>
    <dbReference type="NCBI Taxonomy" id="222440"/>
    <lineage>
        <taxon>Eukaryota</taxon>
        <taxon>Metamonada</taxon>
        <taxon>Preaxostyla</taxon>
        <taxon>Oxymonadida</taxon>
        <taxon>Streblomastigidae</taxon>
        <taxon>Streblomastix</taxon>
    </lineage>
</organism>
<feature type="region of interest" description="Disordered" evidence="3">
    <location>
        <begin position="458"/>
        <end position="506"/>
    </location>
</feature>
<reference evidence="5 6" key="1">
    <citation type="submission" date="2019-03" db="EMBL/GenBank/DDBJ databases">
        <title>Single cell metagenomics reveals metabolic interactions within the superorganism composed of flagellate Streblomastix strix and complex community of Bacteroidetes bacteria on its surface.</title>
        <authorList>
            <person name="Treitli S.C."/>
            <person name="Kolisko M."/>
            <person name="Husnik F."/>
            <person name="Keeling P."/>
            <person name="Hampl V."/>
        </authorList>
    </citation>
    <scope>NUCLEOTIDE SEQUENCE [LARGE SCALE GENOMIC DNA]</scope>
    <source>
        <strain evidence="5">ST1C</strain>
    </source>
</reference>
<keyword evidence="5" id="KW-0418">Kinase</keyword>
<protein>
    <submittedName>
        <fullName evidence="5">Putative serine/threonine-protein kinase OSR1</fullName>
    </submittedName>
</protein>
<dbReference type="Proteomes" id="UP000324800">
    <property type="component" value="Unassembled WGS sequence"/>
</dbReference>
<feature type="compositionally biased region" description="Acidic residues" evidence="3">
    <location>
        <begin position="294"/>
        <end position="303"/>
    </location>
</feature>
<dbReference type="AlphaFoldDB" id="A0A5J4X843"/>
<dbReference type="InterPro" id="IPR047173">
    <property type="entry name" value="STRAD_A/B-like"/>
</dbReference>
<dbReference type="Gene3D" id="3.30.200.20">
    <property type="entry name" value="Phosphorylase Kinase, domain 1"/>
    <property type="match status" value="1"/>
</dbReference>
<feature type="compositionally biased region" description="Acidic residues" evidence="3">
    <location>
        <begin position="238"/>
        <end position="259"/>
    </location>
</feature>
<evidence type="ECO:0000313" key="6">
    <source>
        <dbReference type="Proteomes" id="UP000324800"/>
    </source>
</evidence>
<dbReference type="Pfam" id="PF00069">
    <property type="entry name" value="Pkinase"/>
    <property type="match status" value="1"/>
</dbReference>
<feature type="region of interest" description="Disordered" evidence="3">
    <location>
        <begin position="234"/>
        <end position="309"/>
    </location>
</feature>
<feature type="domain" description="Protein kinase" evidence="4">
    <location>
        <begin position="14"/>
        <end position="363"/>
    </location>
</feature>
<sequence>MEVIFEFPARANGYKLLYEIGQGSSAKVWRSQCISLNQDVAIKIIDIEKVVGTFDTVLKEIGVLLSSKHKNISNILISFVNQSELWVVMPLFVDSCLAIIRVVFKHGFNEDVIAVILRSTVGGVEQMQKQGEMDGDVKALNLLMRAFGTIALSDFGVSGLLIENGEGKQERRTFVGTPCWMATELIDINLGYDSKIDIWAIGITGIELGNGKARLSDLRRMKVLTMILKGPGPMLSDNEVDNESDSSDWSSDSDSESNSDDAAQKQKKQKTTKKLISYSKPQRTSGQNLMSELNDVDNDDPVAEDGQSLTSCSKVRVQKHIQSKLISNSKPFSSSFKDFVQQCLQTDPKKRPLASKLLEDKLVSGAKGEEMLLKEILRLIVPVEEVIQKSPQTNIDVTTSQQRQTTRQTHDAVIQGSSEGASSQQQQQPVEQQQQQPVEQQIHEVSGFDVICVKIEGAQRQDKQSSCDEKKEDCKSEENKKTVDEKDVWDLQIDENKKEQDQNQDQ</sequence>
<dbReference type="PANTHER" id="PTHR48014">
    <property type="entry name" value="SERINE/THREONINE-PROTEIN KINASE FRAY2"/>
    <property type="match status" value="1"/>
</dbReference>
<comment type="caution">
    <text evidence="5">The sequence shown here is derived from an EMBL/GenBank/DDBJ whole genome shotgun (WGS) entry which is preliminary data.</text>
</comment>
<feature type="compositionally biased region" description="Low complexity" evidence="3">
    <location>
        <begin position="424"/>
        <end position="440"/>
    </location>
</feature>
<dbReference type="PROSITE" id="PS00107">
    <property type="entry name" value="PROTEIN_KINASE_ATP"/>
    <property type="match status" value="1"/>
</dbReference>
<dbReference type="InterPro" id="IPR011009">
    <property type="entry name" value="Kinase-like_dom_sf"/>
</dbReference>